<sequence length="152" mass="17351">MNESSASVRTVSEHANYFMNLLDRITENDNEVDNELRQLGSKHVFLLDMGIGVPDLEKFGEIVADAFLKLDGIRQSKEATKAWRMLIASIVDHIRVGFESEVRLRKRKGSVFPDGFDESLYDRRNSMPDPRRPSLSLHANSIDNVTRKLSQM</sequence>
<dbReference type="AlphaFoldDB" id="A0A914E3B3"/>
<reference evidence="2" key="1">
    <citation type="submission" date="2022-11" db="UniProtKB">
        <authorList>
            <consortium name="WormBaseParasite"/>
        </authorList>
    </citation>
    <scope>IDENTIFICATION</scope>
</reference>
<accession>A0A914E3B3</accession>
<organism evidence="1 2">
    <name type="scientific">Acrobeloides nanus</name>
    <dbReference type="NCBI Taxonomy" id="290746"/>
    <lineage>
        <taxon>Eukaryota</taxon>
        <taxon>Metazoa</taxon>
        <taxon>Ecdysozoa</taxon>
        <taxon>Nematoda</taxon>
        <taxon>Chromadorea</taxon>
        <taxon>Rhabditida</taxon>
        <taxon>Tylenchina</taxon>
        <taxon>Cephalobomorpha</taxon>
        <taxon>Cephaloboidea</taxon>
        <taxon>Cephalobidae</taxon>
        <taxon>Acrobeloides</taxon>
    </lineage>
</organism>
<dbReference type="CDD" id="cd01040">
    <property type="entry name" value="Mb-like"/>
    <property type="match status" value="1"/>
</dbReference>
<dbReference type="InterPro" id="IPR009050">
    <property type="entry name" value="Globin-like_sf"/>
</dbReference>
<name>A0A914E3B3_9BILA</name>
<dbReference type="GO" id="GO:0020037">
    <property type="term" value="F:heme binding"/>
    <property type="evidence" value="ECO:0007669"/>
    <property type="project" value="InterPro"/>
</dbReference>
<dbReference type="WBParaSite" id="ACRNAN_scaffold5517.g18226.t1">
    <property type="protein sequence ID" value="ACRNAN_scaffold5517.g18226.t1"/>
    <property type="gene ID" value="ACRNAN_scaffold5517.g18226"/>
</dbReference>
<evidence type="ECO:0000313" key="1">
    <source>
        <dbReference type="Proteomes" id="UP000887540"/>
    </source>
</evidence>
<dbReference type="GO" id="GO:0019825">
    <property type="term" value="F:oxygen binding"/>
    <property type="evidence" value="ECO:0007669"/>
    <property type="project" value="InterPro"/>
</dbReference>
<proteinExistence type="predicted"/>
<dbReference type="InterPro" id="IPR044399">
    <property type="entry name" value="Mb-like_M"/>
</dbReference>
<dbReference type="SUPFAM" id="SSF46458">
    <property type="entry name" value="Globin-like"/>
    <property type="match status" value="1"/>
</dbReference>
<dbReference type="InterPro" id="IPR012292">
    <property type="entry name" value="Globin/Proto"/>
</dbReference>
<dbReference type="Gene3D" id="1.10.490.10">
    <property type="entry name" value="Globins"/>
    <property type="match status" value="1"/>
</dbReference>
<dbReference type="Proteomes" id="UP000887540">
    <property type="component" value="Unplaced"/>
</dbReference>
<evidence type="ECO:0000313" key="2">
    <source>
        <dbReference type="WBParaSite" id="ACRNAN_scaffold5517.g18226.t1"/>
    </source>
</evidence>
<keyword evidence="1" id="KW-1185">Reference proteome</keyword>
<protein>
    <submittedName>
        <fullName evidence="2">Globin family profile domain-containing protein</fullName>
    </submittedName>
</protein>